<feature type="compositionally biased region" description="Pro residues" evidence="1">
    <location>
        <begin position="410"/>
        <end position="431"/>
    </location>
</feature>
<evidence type="ECO:0000256" key="1">
    <source>
        <dbReference type="SAM" id="MobiDB-lite"/>
    </source>
</evidence>
<feature type="compositionally biased region" description="Basic and acidic residues" evidence="1">
    <location>
        <begin position="374"/>
        <end position="385"/>
    </location>
</feature>
<feature type="compositionally biased region" description="Basic residues" evidence="1">
    <location>
        <begin position="364"/>
        <end position="373"/>
    </location>
</feature>
<evidence type="ECO:0000313" key="3">
    <source>
        <dbReference type="Proteomes" id="UP001165060"/>
    </source>
</evidence>
<dbReference type="Proteomes" id="UP001165060">
    <property type="component" value="Unassembled WGS sequence"/>
</dbReference>
<accession>A0ABQ6MBH3</accession>
<feature type="region of interest" description="Disordered" evidence="1">
    <location>
        <begin position="354"/>
        <end position="470"/>
    </location>
</feature>
<evidence type="ECO:0000313" key="2">
    <source>
        <dbReference type="EMBL" id="GMI23226.1"/>
    </source>
</evidence>
<proteinExistence type="predicted"/>
<sequence length="470" mass="50798">MNFLSCRSCGLVVHDACYGAESLRATYEEPPAGSLVAHTMMCHACGAGEDPRGLVCALCTYNTARVPQDQAVPRAFHRIRVRDEQYAADGGPGIEPSELWEAGKWAHTICGFVNAKRGRGYVWGVDDDGRFSNAEAEAEGESDGEEGEAELDGAPPPPPPPGSSSSGDESDGSDADDAFVLAGFEVGSITFWRECGNVDAVESLRATRALRCEICSTSDKNTNRMVVQCNAGDNDELVEIKNKHADMTQDACARALHVGCAHYRPNQAAPSHRKVIGDNRKPQTFFFPGSQEGKYSEPVSAVYCIKHFGEIKMCHKKQVGFAELTEILKKEKKAEQETRKPEKTGYVYVDALGGRLSEDDGGKPKKNKKRKKEKEKGLEADPQKEVRRKKKQDASLLSTTTTTTTVAPPKTSPVSPPPRLSPSSPPTPQNPLPTEAAPKKAASPAVRKSSSKKATPTPDNVWGADGEVEL</sequence>
<protein>
    <recommendedName>
        <fullName evidence="4">Zinc finger PHD-type domain-containing protein</fullName>
    </recommendedName>
</protein>
<dbReference type="EMBL" id="BRYB01001325">
    <property type="protein sequence ID" value="GMI23226.1"/>
    <property type="molecule type" value="Genomic_DNA"/>
</dbReference>
<feature type="compositionally biased region" description="Acidic residues" evidence="1">
    <location>
        <begin position="136"/>
        <end position="151"/>
    </location>
</feature>
<gene>
    <name evidence="2" type="ORF">TeGR_g5030</name>
</gene>
<organism evidence="2 3">
    <name type="scientific">Tetraparma gracilis</name>
    <dbReference type="NCBI Taxonomy" id="2962635"/>
    <lineage>
        <taxon>Eukaryota</taxon>
        <taxon>Sar</taxon>
        <taxon>Stramenopiles</taxon>
        <taxon>Ochrophyta</taxon>
        <taxon>Bolidophyceae</taxon>
        <taxon>Parmales</taxon>
        <taxon>Triparmaceae</taxon>
        <taxon>Tetraparma</taxon>
    </lineage>
</organism>
<name>A0ABQ6MBH3_9STRA</name>
<keyword evidence="3" id="KW-1185">Reference proteome</keyword>
<feature type="region of interest" description="Disordered" evidence="1">
    <location>
        <begin position="134"/>
        <end position="175"/>
    </location>
</feature>
<reference evidence="2 3" key="1">
    <citation type="journal article" date="2023" name="Commun. Biol.">
        <title>Genome analysis of Parmales, the sister group of diatoms, reveals the evolutionary specialization of diatoms from phago-mixotrophs to photoautotrophs.</title>
        <authorList>
            <person name="Ban H."/>
            <person name="Sato S."/>
            <person name="Yoshikawa S."/>
            <person name="Yamada K."/>
            <person name="Nakamura Y."/>
            <person name="Ichinomiya M."/>
            <person name="Sato N."/>
            <person name="Blanc-Mathieu R."/>
            <person name="Endo H."/>
            <person name="Kuwata A."/>
            <person name="Ogata H."/>
        </authorList>
    </citation>
    <scope>NUCLEOTIDE SEQUENCE [LARGE SCALE GENOMIC DNA]</scope>
</reference>
<comment type="caution">
    <text evidence="2">The sequence shown here is derived from an EMBL/GenBank/DDBJ whole genome shotgun (WGS) entry which is preliminary data.</text>
</comment>
<feature type="compositionally biased region" description="Low complexity" evidence="1">
    <location>
        <begin position="394"/>
        <end position="409"/>
    </location>
</feature>
<evidence type="ECO:0008006" key="4">
    <source>
        <dbReference type="Google" id="ProtNLM"/>
    </source>
</evidence>